<dbReference type="CDD" id="cd04179">
    <property type="entry name" value="DPM_DPG-synthase_like"/>
    <property type="match status" value="1"/>
</dbReference>
<evidence type="ECO:0000256" key="3">
    <source>
        <dbReference type="ARBA" id="ARBA00022519"/>
    </source>
</evidence>
<dbReference type="PANTHER" id="PTHR10859">
    <property type="entry name" value="GLYCOSYL TRANSFERASE"/>
    <property type="match status" value="1"/>
</dbReference>
<feature type="domain" description="Glycosyltransferase 2-like" evidence="7">
    <location>
        <begin position="5"/>
        <end position="140"/>
    </location>
</feature>
<keyword evidence="2" id="KW-1003">Cell membrane</keyword>
<evidence type="ECO:0000256" key="6">
    <source>
        <dbReference type="ARBA" id="ARBA00023315"/>
    </source>
</evidence>
<dbReference type="GO" id="GO:0006487">
    <property type="term" value="P:protein N-linked glycosylation"/>
    <property type="evidence" value="ECO:0007669"/>
    <property type="project" value="TreeGrafter"/>
</dbReference>
<evidence type="ECO:0000256" key="2">
    <source>
        <dbReference type="ARBA" id="ARBA00022475"/>
    </source>
</evidence>
<evidence type="ECO:0000313" key="9">
    <source>
        <dbReference type="Proteomes" id="UP000281474"/>
    </source>
</evidence>
<keyword evidence="4 8" id="KW-0808">Transferase</keyword>
<dbReference type="InterPro" id="IPR001173">
    <property type="entry name" value="Glyco_trans_2-like"/>
</dbReference>
<dbReference type="Pfam" id="PF03279">
    <property type="entry name" value="Lip_A_acyltrans"/>
    <property type="match status" value="1"/>
</dbReference>
<reference evidence="8 9" key="1">
    <citation type="submission" date="2018-09" db="EMBL/GenBank/DDBJ databases">
        <title>Phylogeny of the Shewanellaceae, and recommendation for two new genera, Pseudoshewanella and Parashewanella.</title>
        <authorList>
            <person name="Wang G."/>
        </authorList>
    </citation>
    <scope>NUCLEOTIDE SEQUENCE [LARGE SCALE GENOMIC DNA]</scope>
    <source>
        <strain evidence="8 9">C51</strain>
    </source>
</reference>
<dbReference type="InterPro" id="IPR004960">
    <property type="entry name" value="LipA_acyltrans"/>
</dbReference>
<dbReference type="EMBL" id="QZEI01000014">
    <property type="protein sequence ID" value="RLV60526.1"/>
    <property type="molecule type" value="Genomic_DNA"/>
</dbReference>
<evidence type="ECO:0000256" key="5">
    <source>
        <dbReference type="ARBA" id="ARBA00023136"/>
    </source>
</evidence>
<organism evidence="8 9">
    <name type="scientific">Parashewanella curva</name>
    <dbReference type="NCBI Taxonomy" id="2338552"/>
    <lineage>
        <taxon>Bacteria</taxon>
        <taxon>Pseudomonadati</taxon>
        <taxon>Pseudomonadota</taxon>
        <taxon>Gammaproteobacteria</taxon>
        <taxon>Alteromonadales</taxon>
        <taxon>Shewanellaceae</taxon>
        <taxon>Parashewanella</taxon>
    </lineage>
</organism>
<dbReference type="CDD" id="cd07984">
    <property type="entry name" value="LPLAT_LABLAT-like"/>
    <property type="match status" value="1"/>
</dbReference>
<dbReference type="InterPro" id="IPR029044">
    <property type="entry name" value="Nucleotide-diphossugar_trans"/>
</dbReference>
<sequence length="569" mass="64854">MRTAIVIPNYNHKDAISETLEKLTDFGLSCYLINDGSDLETTVLLESLETKYSWVTLIHHSNNQGKGGAVITGLKAAFEDGYSHAIQIDADGQHNLNDIPKMLSMAAQYPDSVISGLPEYDESIPKGRLYGRYITHFWVWVETLSFEIKDSMCGFRVYPLCATVGLIESESLGKRMDFDIEILVKLHWRGTRVKHVPTAVIYPENGVSHFQGLHDNLRISKLHTKLFFGMLARIPRWLLKNNSNEQHWSKTKERGSYLGIKILAASYRLGGHILCRSIMYPVIGYFFITGRQARKASLNFYQQVYEYHHCVSSFKPSIWKSLKHFLSFGDAALDRLDAWCDRIKLDEVIFPGRMEFDKLIRSNKGAVLLASHLGNIELCRALSVQNKNIKINVLVRISHAENFNRILKQLNPNSDVNLLPVDDMSLATSVLLQEKIAQGELVVIAADRTSQEGSERVFYSDFLGKTAAFAQGPFILSSLLDCPVYSIFCIKNQHNKYQVFLEKLSDSLNGPRKQRMQRLQDAVDIYSKRLSVYAGQYPQQWFNFFDFWHKQPQQQTVSGNDFSAQGTNK</sequence>
<name>A0A3L8PYL2_9GAMM</name>
<dbReference type="RefSeq" id="WP_121838133.1">
    <property type="nucleotide sequence ID" value="NZ_ML014763.1"/>
</dbReference>
<evidence type="ECO:0000313" key="8">
    <source>
        <dbReference type="EMBL" id="RLV60526.1"/>
    </source>
</evidence>
<evidence type="ECO:0000259" key="7">
    <source>
        <dbReference type="Pfam" id="PF00535"/>
    </source>
</evidence>
<dbReference type="PANTHER" id="PTHR10859:SF91">
    <property type="entry name" value="DOLICHYL-PHOSPHATE BETA-GLUCOSYLTRANSFERASE"/>
    <property type="match status" value="1"/>
</dbReference>
<comment type="caution">
    <text evidence="8">The sequence shown here is derived from an EMBL/GenBank/DDBJ whole genome shotgun (WGS) entry which is preliminary data.</text>
</comment>
<dbReference type="Proteomes" id="UP000281474">
    <property type="component" value="Unassembled WGS sequence"/>
</dbReference>
<evidence type="ECO:0000256" key="4">
    <source>
        <dbReference type="ARBA" id="ARBA00022679"/>
    </source>
</evidence>
<keyword evidence="3" id="KW-0997">Cell inner membrane</keyword>
<protein>
    <submittedName>
        <fullName evidence="8">Glycosyltransferase family 2 protein</fullName>
    </submittedName>
</protein>
<keyword evidence="6" id="KW-0012">Acyltransferase</keyword>
<accession>A0A3L8PYL2</accession>
<dbReference type="GO" id="GO:0005886">
    <property type="term" value="C:plasma membrane"/>
    <property type="evidence" value="ECO:0007669"/>
    <property type="project" value="UniProtKB-SubCell"/>
</dbReference>
<evidence type="ECO:0000256" key="1">
    <source>
        <dbReference type="ARBA" id="ARBA00004533"/>
    </source>
</evidence>
<keyword evidence="9" id="KW-1185">Reference proteome</keyword>
<dbReference type="AlphaFoldDB" id="A0A3L8PYL2"/>
<proteinExistence type="predicted"/>
<dbReference type="SUPFAM" id="SSF53448">
    <property type="entry name" value="Nucleotide-diphospho-sugar transferases"/>
    <property type="match status" value="1"/>
</dbReference>
<keyword evidence="5" id="KW-0472">Membrane</keyword>
<dbReference type="Gene3D" id="3.90.550.10">
    <property type="entry name" value="Spore Coat Polysaccharide Biosynthesis Protein SpsA, Chain A"/>
    <property type="match status" value="1"/>
</dbReference>
<comment type="subcellular location">
    <subcellularLocation>
        <location evidence="1">Cell inner membrane</location>
    </subcellularLocation>
</comment>
<dbReference type="GO" id="GO:0009247">
    <property type="term" value="P:glycolipid biosynthetic process"/>
    <property type="evidence" value="ECO:0007669"/>
    <property type="project" value="UniProtKB-ARBA"/>
</dbReference>
<dbReference type="Pfam" id="PF00535">
    <property type="entry name" value="Glycos_transf_2"/>
    <property type="match status" value="1"/>
</dbReference>
<dbReference type="OrthoDB" id="9808633at2"/>
<gene>
    <name evidence="8" type="ORF">D5018_06150</name>
</gene>
<dbReference type="GO" id="GO:0016746">
    <property type="term" value="F:acyltransferase activity"/>
    <property type="evidence" value="ECO:0007669"/>
    <property type="project" value="UniProtKB-KW"/>
</dbReference>